<dbReference type="Gene3D" id="1.25.40.680">
    <property type="entry name" value="Type VII secretion system EssB, C-terminal-like domain"/>
    <property type="match status" value="1"/>
</dbReference>
<evidence type="ECO:0000313" key="3">
    <source>
        <dbReference type="EMBL" id="AWZ38411.1"/>
    </source>
</evidence>
<dbReference type="Proteomes" id="UP000289316">
    <property type="component" value="Unassembled WGS sequence"/>
</dbReference>
<dbReference type="OrthoDB" id="4975281at2"/>
<keyword evidence="2" id="KW-1133">Transmembrane helix</keyword>
<reference evidence="4 6" key="2">
    <citation type="submission" date="2018-09" db="EMBL/GenBank/DDBJ databases">
        <title>Murine metabolic-syndrome-specific gut microbial biobank.</title>
        <authorList>
            <person name="Liu C."/>
        </authorList>
    </citation>
    <scope>NUCLEOTIDE SEQUENCE [LARGE SCALE GENOMIC DNA]</scope>
    <source>
        <strain evidence="4 6">C-30</strain>
    </source>
</reference>
<evidence type="ECO:0000313" key="6">
    <source>
        <dbReference type="Proteomes" id="UP000289316"/>
    </source>
</evidence>
<dbReference type="EMBL" id="CP023565">
    <property type="protein sequence ID" value="AWZ38411.1"/>
    <property type="molecule type" value="Genomic_DNA"/>
</dbReference>
<dbReference type="EMBL" id="QZFR01000006">
    <property type="protein sequence ID" value="RXV75281.1"/>
    <property type="molecule type" value="Genomic_DNA"/>
</dbReference>
<dbReference type="GeneID" id="48466556"/>
<name>A0A4Q2B1C5_9LACO</name>
<proteinExistence type="inferred from homology"/>
<dbReference type="Proteomes" id="UP000250153">
    <property type="component" value="Chromosome"/>
</dbReference>
<dbReference type="RefSeq" id="WP_112286396.1">
    <property type="nucleotide sequence ID" value="NZ_CP023565.1"/>
</dbReference>
<protein>
    <submittedName>
        <fullName evidence="4">Type VII secretion protein EssB</fullName>
    </submittedName>
</protein>
<evidence type="ECO:0000256" key="2">
    <source>
        <dbReference type="SAM" id="Phobius"/>
    </source>
</evidence>
<dbReference type="NCBIfam" id="TIGR03926">
    <property type="entry name" value="T7_EssB"/>
    <property type="match status" value="1"/>
</dbReference>
<comment type="similarity">
    <text evidence="1">Belongs to the EssB family.</text>
</comment>
<dbReference type="Gene3D" id="1.10.510.10">
    <property type="entry name" value="Transferase(Phosphotransferase) domain 1"/>
    <property type="match status" value="1"/>
</dbReference>
<keyword evidence="2" id="KW-0812">Transmembrane</keyword>
<dbReference type="AlphaFoldDB" id="A0A4Q2B1C5"/>
<reference evidence="3 5" key="1">
    <citation type="submission" date="2017-09" db="EMBL/GenBank/DDBJ databases">
        <title>Predominant Lactobacillus spp. isolated from feces of mice subjected to short-term calorie restriction.</title>
        <authorList>
            <person name="Zhang C."/>
            <person name="Zhao L."/>
            <person name="Pan F."/>
        </authorList>
    </citation>
    <scope>NUCLEOTIDE SEQUENCE [LARGE SCALE GENOMIC DNA]</scope>
    <source>
        <strain evidence="3 5">CR147</strain>
    </source>
</reference>
<feature type="transmembrane region" description="Helical" evidence="2">
    <location>
        <begin position="217"/>
        <end position="239"/>
    </location>
</feature>
<evidence type="ECO:0000313" key="4">
    <source>
        <dbReference type="EMBL" id="RXV75281.1"/>
    </source>
</evidence>
<evidence type="ECO:0000256" key="1">
    <source>
        <dbReference type="ARBA" id="ARBA00010163"/>
    </source>
</evidence>
<dbReference type="Pfam" id="PF10140">
    <property type="entry name" value="YukC"/>
    <property type="match status" value="1"/>
</dbReference>
<dbReference type="InterPro" id="IPR018778">
    <property type="entry name" value="T7SS_EssB"/>
</dbReference>
<dbReference type="InterPro" id="IPR042565">
    <property type="entry name" value="T7SS_EssB_C"/>
</dbReference>
<keyword evidence="2" id="KW-0472">Membrane</keyword>
<evidence type="ECO:0000313" key="5">
    <source>
        <dbReference type="Proteomes" id="UP000250153"/>
    </source>
</evidence>
<sequence length="390" mass="44200">MTLISDGKLELEFKQNKSELKVTLGADKYRLTELAEYELFLSGDEHYLPGKVLKANEDQLTLSYQLPEKALALTEYVKRFDRAAVLRLLPQLYWVVDEQAGLLQPFIAPENLFVIGQRIVVAHRGFKSSVAPFKETAELRVKQFRALVLYLLEPKQDYAKLVNGAGALRHTFAQQLAKATTITALESLVDQQVMTQEQVAQKTLVTVKKTKFQMLKWIAGIGSVISVILLGVTLFWGFYTVPKAEHIVTAQARFLNDNYADTTKELARYSPEHLPQSARYVLAVSYIQLDTLSSQQKKAVLKNISQNSNSNQLNYWIQIGRGQYTEALSLAKNIGDDEYILHAYTKLYTATKNNTTMDGAKKQAELSKYRKQINEYLKKLGGEKNEFEAD</sequence>
<gene>
    <name evidence="4" type="primary">essB</name>
    <name evidence="3" type="ORF">CPS94_05340</name>
    <name evidence="4" type="ORF">D6C19_01780</name>
</gene>
<dbReference type="KEGG" id="lmur:CPS94_05340"/>
<accession>A0A4Q2B1C5</accession>
<organism evidence="4 6">
    <name type="scientific">Ligilactobacillus murinus</name>
    <dbReference type="NCBI Taxonomy" id="1622"/>
    <lineage>
        <taxon>Bacteria</taxon>
        <taxon>Bacillati</taxon>
        <taxon>Bacillota</taxon>
        <taxon>Bacilli</taxon>
        <taxon>Lactobacillales</taxon>
        <taxon>Lactobacillaceae</taxon>
        <taxon>Ligilactobacillus</taxon>
    </lineage>
</organism>